<name>A0A6N9YNB3_9ACTN</name>
<evidence type="ECO:0000313" key="3">
    <source>
        <dbReference type="Proteomes" id="UP000469185"/>
    </source>
</evidence>
<dbReference type="Proteomes" id="UP000469185">
    <property type="component" value="Unassembled WGS sequence"/>
</dbReference>
<evidence type="ECO:0008006" key="4">
    <source>
        <dbReference type="Google" id="ProtNLM"/>
    </source>
</evidence>
<evidence type="ECO:0000256" key="1">
    <source>
        <dbReference type="SAM" id="Phobius"/>
    </source>
</evidence>
<keyword evidence="1" id="KW-0472">Membrane</keyword>
<comment type="caution">
    <text evidence="2">The sequence shown here is derived from an EMBL/GenBank/DDBJ whole genome shotgun (WGS) entry which is preliminary data.</text>
</comment>
<keyword evidence="1" id="KW-1133">Transmembrane helix</keyword>
<reference evidence="2 3" key="1">
    <citation type="submission" date="2020-02" db="EMBL/GenBank/DDBJ databases">
        <authorList>
            <person name="Li X.-J."/>
            <person name="Feng X.-M."/>
        </authorList>
    </citation>
    <scope>NUCLEOTIDE SEQUENCE [LARGE SCALE GENOMIC DNA]</scope>
    <source>
        <strain evidence="2 3">CGMCC 4.7225</strain>
    </source>
</reference>
<sequence>MKDALSRAAARLRTKLHPRRISKAIGAALGGVTGVTVTQVAAEWFDWDIQEPYAGAIAVAVTALGAYIAPANREL</sequence>
<accession>A0A6N9YNB3</accession>
<proteinExistence type="predicted"/>
<keyword evidence="3" id="KW-1185">Reference proteome</keyword>
<keyword evidence="1" id="KW-0812">Transmembrane</keyword>
<feature type="transmembrane region" description="Helical" evidence="1">
    <location>
        <begin position="53"/>
        <end position="70"/>
    </location>
</feature>
<evidence type="ECO:0000313" key="2">
    <source>
        <dbReference type="EMBL" id="NED96437.1"/>
    </source>
</evidence>
<feature type="transmembrane region" description="Helical" evidence="1">
    <location>
        <begin position="21"/>
        <end position="41"/>
    </location>
</feature>
<dbReference type="RefSeq" id="WP_163819226.1">
    <property type="nucleotide sequence ID" value="NZ_JAAGOB010000007.1"/>
</dbReference>
<dbReference type="AlphaFoldDB" id="A0A6N9YNB3"/>
<protein>
    <recommendedName>
        <fullName evidence="4">Holin</fullName>
    </recommendedName>
</protein>
<gene>
    <name evidence="2" type="ORF">G1H11_14095</name>
</gene>
<dbReference type="EMBL" id="JAAGOB010000007">
    <property type="protein sequence ID" value="NED96437.1"/>
    <property type="molecule type" value="Genomic_DNA"/>
</dbReference>
<organism evidence="2 3">
    <name type="scientific">Phytoactinopolyspora alkaliphila</name>
    <dbReference type="NCBI Taxonomy" id="1783498"/>
    <lineage>
        <taxon>Bacteria</taxon>
        <taxon>Bacillati</taxon>
        <taxon>Actinomycetota</taxon>
        <taxon>Actinomycetes</taxon>
        <taxon>Jiangellales</taxon>
        <taxon>Jiangellaceae</taxon>
        <taxon>Phytoactinopolyspora</taxon>
    </lineage>
</organism>